<organism evidence="2 3">
    <name type="scientific">Porcincola intestinalis</name>
    <dbReference type="NCBI Taxonomy" id="2606632"/>
    <lineage>
        <taxon>Bacteria</taxon>
        <taxon>Bacillati</taxon>
        <taxon>Bacillota</taxon>
        <taxon>Clostridia</taxon>
        <taxon>Lachnospirales</taxon>
        <taxon>Lachnospiraceae</taxon>
        <taxon>Porcincola</taxon>
    </lineage>
</organism>
<accession>A0A6L5X3R6</accession>
<name>A0A6L5X3R6_9FIRM</name>
<evidence type="ECO:0000313" key="3">
    <source>
        <dbReference type="Proteomes" id="UP000481852"/>
    </source>
</evidence>
<comment type="caution">
    <text evidence="2">The sequence shown here is derived from an EMBL/GenBank/DDBJ whole genome shotgun (WGS) entry which is preliminary data.</text>
</comment>
<feature type="compositionally biased region" description="Basic and acidic residues" evidence="1">
    <location>
        <begin position="1"/>
        <end position="26"/>
    </location>
</feature>
<dbReference type="EMBL" id="VULZ01000002">
    <property type="protein sequence ID" value="MSS14008.1"/>
    <property type="molecule type" value="Genomic_DNA"/>
</dbReference>
<evidence type="ECO:0000256" key="1">
    <source>
        <dbReference type="SAM" id="MobiDB-lite"/>
    </source>
</evidence>
<sequence>MSTEALTEKTFEETKTESVTPAKEEAQNNSQIDVPADSTGETVIGKKERYEQLIIRHGIPEQEKFIHKREQLYLMVEQMLSDAFIGKVIDYPSQTIDRLRMAAFAIGEDFLLKQLTDQEPQEEQIREWIEDFMKSTNAEEETGPANSSVEKSLDIMGRHMVRQQEIASAQITRLTEYIRQINEMERNKNEREIQDLREEHQKERENAQKRIDLLSDENFRLSMQIEETQEEAKKQADPGLFAQRRRNREQKRREEFIASVLGNGDFSREQLAVIERVVSKDFSLLQLQKICDPKVKPENMELLEAYYERRRIHG</sequence>
<evidence type="ECO:0000313" key="2">
    <source>
        <dbReference type="EMBL" id="MSS14008.1"/>
    </source>
</evidence>
<proteinExistence type="predicted"/>
<gene>
    <name evidence="2" type="ORF">FYJ35_02950</name>
</gene>
<dbReference type="RefSeq" id="WP_154522915.1">
    <property type="nucleotide sequence ID" value="NZ_VULZ01000002.1"/>
</dbReference>
<protein>
    <submittedName>
        <fullName evidence="2">Uncharacterized protein</fullName>
    </submittedName>
</protein>
<keyword evidence="3" id="KW-1185">Reference proteome</keyword>
<feature type="region of interest" description="Disordered" evidence="1">
    <location>
        <begin position="1"/>
        <end position="37"/>
    </location>
</feature>
<dbReference type="Proteomes" id="UP000481852">
    <property type="component" value="Unassembled WGS sequence"/>
</dbReference>
<dbReference type="AlphaFoldDB" id="A0A6L5X3R6"/>
<reference evidence="2 3" key="1">
    <citation type="submission" date="2019-08" db="EMBL/GenBank/DDBJ databases">
        <title>In-depth cultivation of the pig gut microbiome towards novel bacterial diversity and tailored functional studies.</title>
        <authorList>
            <person name="Wylensek D."/>
            <person name="Hitch T.C.A."/>
            <person name="Clavel T."/>
        </authorList>
    </citation>
    <scope>NUCLEOTIDE SEQUENCE [LARGE SCALE GENOMIC DNA]</scope>
    <source>
        <strain evidence="2 3">Oil+RF-744-WCA-WT-11</strain>
    </source>
</reference>
<feature type="region of interest" description="Disordered" evidence="1">
    <location>
        <begin position="229"/>
        <end position="248"/>
    </location>
</feature>